<dbReference type="OrthoDB" id="7594027at2"/>
<dbReference type="AlphaFoldDB" id="A0A2V3V0K1"/>
<keyword evidence="3" id="KW-1185">Reference proteome</keyword>
<dbReference type="Proteomes" id="UP000248014">
    <property type="component" value="Unassembled WGS sequence"/>
</dbReference>
<accession>A0A2V3V0K1</accession>
<dbReference type="InterPro" id="IPR008979">
    <property type="entry name" value="Galactose-bd-like_sf"/>
</dbReference>
<dbReference type="InterPro" id="IPR000421">
    <property type="entry name" value="FA58C"/>
</dbReference>
<gene>
    <name evidence="2" type="ORF">C7451_10961</name>
</gene>
<evidence type="ECO:0000313" key="2">
    <source>
        <dbReference type="EMBL" id="PXW73775.1"/>
    </source>
</evidence>
<protein>
    <recommendedName>
        <fullName evidence="1">F5/8 type C domain-containing protein</fullName>
    </recommendedName>
</protein>
<name>A0A2V3V0K1_9SPHN</name>
<evidence type="ECO:0000259" key="1">
    <source>
        <dbReference type="PROSITE" id="PS50022"/>
    </source>
</evidence>
<reference evidence="2 3" key="1">
    <citation type="submission" date="2018-05" db="EMBL/GenBank/DDBJ databases">
        <title>Genomic Encyclopedia of Type Strains, Phase IV (KMG-IV): sequencing the most valuable type-strain genomes for metagenomic binning, comparative biology and taxonomic classification.</title>
        <authorList>
            <person name="Goeker M."/>
        </authorList>
    </citation>
    <scope>NUCLEOTIDE SEQUENCE [LARGE SCALE GENOMIC DNA]</scope>
    <source>
        <strain evidence="2 3">DSM 3183</strain>
    </source>
</reference>
<dbReference type="PROSITE" id="PS50022">
    <property type="entry name" value="FA58C_3"/>
    <property type="match status" value="1"/>
</dbReference>
<evidence type="ECO:0000313" key="3">
    <source>
        <dbReference type="Proteomes" id="UP000248014"/>
    </source>
</evidence>
<comment type="caution">
    <text evidence="2">The sequence shown here is derived from an EMBL/GenBank/DDBJ whole genome shotgun (WGS) entry which is preliminary data.</text>
</comment>
<dbReference type="EMBL" id="QJJM01000009">
    <property type="protein sequence ID" value="PXW73775.1"/>
    <property type="molecule type" value="Genomic_DNA"/>
</dbReference>
<organism evidence="2 3">
    <name type="scientific">Blastomonas natatoria</name>
    <dbReference type="NCBI Taxonomy" id="34015"/>
    <lineage>
        <taxon>Bacteria</taxon>
        <taxon>Pseudomonadati</taxon>
        <taxon>Pseudomonadota</taxon>
        <taxon>Alphaproteobacteria</taxon>
        <taxon>Sphingomonadales</taxon>
        <taxon>Sphingomonadaceae</taxon>
        <taxon>Blastomonas</taxon>
    </lineage>
</organism>
<sequence length="251" mass="26936">MTRGIGIVAPVGVSSITVSNGTGGLNLLTPSPREVWRAAAVGSSNIDIDLGANVSIDTVFLGFTNATPDATWSVATMTNSSGAGLSVVAGTRALRVPGPIGQRQHGYLRLDAPISTRYLRLTVTQMGSGAPLQAGILLVGLTAERPYEYRAGRVALDLSKRTELVDGGFGINPAAIVSSYRFTLSGLTDEQVEDLWQIVMTVGESAPLLIVEGHDTLRFSHLHYGLFQRLEPYEREEPEDTRWGLSIRDWG</sequence>
<proteinExistence type="predicted"/>
<feature type="domain" description="F5/8 type C" evidence="1">
    <location>
        <begin position="1"/>
        <end position="141"/>
    </location>
</feature>
<dbReference type="SUPFAM" id="SSF49785">
    <property type="entry name" value="Galactose-binding domain-like"/>
    <property type="match status" value="1"/>
</dbReference>
<dbReference type="RefSeq" id="WP_146215365.1">
    <property type="nucleotide sequence ID" value="NZ_QJJM01000009.1"/>
</dbReference>